<dbReference type="Gene3D" id="3.20.19.10">
    <property type="entry name" value="Aconitase, domain 4"/>
    <property type="match status" value="1"/>
</dbReference>
<keyword evidence="3" id="KW-0100">Branched-chain amino acid biosynthesis</keyword>
<keyword evidence="3" id="KW-0028">Amino-acid biosynthesis</keyword>
<comment type="caution">
    <text evidence="5">The sequence shown here is derived from an EMBL/GenBank/DDBJ whole genome shotgun (WGS) entry which is preliminary data.</text>
</comment>
<name>A0A2P2EDQ6_9PROT</name>
<dbReference type="AlphaFoldDB" id="A0A2P2EDQ6"/>
<proteinExistence type="inferred from homology"/>
<dbReference type="EC" id="4.2.1.33" evidence="3"/>
<comment type="similarity">
    <text evidence="1 3">Belongs to the LeuD family. LeuD type 2 subfamily.</text>
</comment>
<dbReference type="InterPro" id="IPR050075">
    <property type="entry name" value="LeuD"/>
</dbReference>
<dbReference type="SUPFAM" id="SSF52016">
    <property type="entry name" value="LeuD/IlvD-like"/>
    <property type="match status" value="1"/>
</dbReference>
<dbReference type="PANTHER" id="PTHR43345:SF2">
    <property type="entry name" value="3-ISOPROPYLMALATE DEHYDRATASE SMALL SUBUNIT 1"/>
    <property type="match status" value="1"/>
</dbReference>
<comment type="pathway">
    <text evidence="3">Amino-acid biosynthesis; L-leucine biosynthesis; L-leucine from 3-methyl-2-oxobutanoate: step 2/4.</text>
</comment>
<dbReference type="GO" id="GO:0003861">
    <property type="term" value="F:3-isopropylmalate dehydratase activity"/>
    <property type="evidence" value="ECO:0007669"/>
    <property type="project" value="UniProtKB-UniRule"/>
</dbReference>
<comment type="function">
    <text evidence="3">Catalyzes the isomerization between 2-isopropylmalate and 3-isopropylmalate, via the formation of 2-isopropylmaleate.</text>
</comment>
<dbReference type="RefSeq" id="WP_108986077.1">
    <property type="nucleotide sequence ID" value="NZ_BFBR01000011.1"/>
</dbReference>
<dbReference type="GO" id="GO:0009098">
    <property type="term" value="P:L-leucine biosynthetic process"/>
    <property type="evidence" value="ECO:0007669"/>
    <property type="project" value="UniProtKB-UniRule"/>
</dbReference>
<comment type="subunit">
    <text evidence="3">Heterodimer of LeuC and LeuD.</text>
</comment>
<evidence type="ECO:0000313" key="5">
    <source>
        <dbReference type="EMBL" id="GBF59180.1"/>
    </source>
</evidence>
<dbReference type="NCBIfam" id="TIGR02087">
    <property type="entry name" value="LEUD_arch"/>
    <property type="match status" value="1"/>
</dbReference>
<comment type="catalytic activity">
    <reaction evidence="3">
        <text>(2R,3S)-3-isopropylmalate = (2S)-2-isopropylmalate</text>
        <dbReference type="Rhea" id="RHEA:32287"/>
        <dbReference type="ChEBI" id="CHEBI:1178"/>
        <dbReference type="ChEBI" id="CHEBI:35121"/>
        <dbReference type="EC" id="4.2.1.33"/>
    </reaction>
</comment>
<evidence type="ECO:0000256" key="1">
    <source>
        <dbReference type="ARBA" id="ARBA00009869"/>
    </source>
</evidence>
<dbReference type="OrthoDB" id="9777465at2"/>
<accession>A0A2P2EDQ6</accession>
<dbReference type="InterPro" id="IPR011827">
    <property type="entry name" value="LeuD_type2/HacB/DmdB"/>
</dbReference>
<organism evidence="5 6">
    <name type="scientific">Candidatus Phycosocius bacilliformis</name>
    <dbReference type="NCBI Taxonomy" id="1445552"/>
    <lineage>
        <taxon>Bacteria</taxon>
        <taxon>Pseudomonadati</taxon>
        <taxon>Pseudomonadota</taxon>
        <taxon>Alphaproteobacteria</taxon>
        <taxon>Caulobacterales</taxon>
        <taxon>Caulobacterales incertae sedis</taxon>
        <taxon>Candidatus Phycosocius</taxon>
    </lineage>
</organism>
<protein>
    <recommendedName>
        <fullName evidence="3">3-isopropylmalate dehydratase small subunit</fullName>
        <ecNumber evidence="3">4.2.1.33</ecNumber>
    </recommendedName>
    <alternativeName>
        <fullName evidence="3">Alpha-IPM isomerase</fullName>
        <shortName evidence="3">IPMI</shortName>
    </alternativeName>
    <alternativeName>
        <fullName evidence="3">Isopropylmalate isomerase</fullName>
    </alternativeName>
</protein>
<dbReference type="InterPro" id="IPR015928">
    <property type="entry name" value="Aconitase/3IPM_dehydase_swvl"/>
</dbReference>
<dbReference type="PANTHER" id="PTHR43345">
    <property type="entry name" value="3-ISOPROPYLMALATE DEHYDRATASE SMALL SUBUNIT 2-RELATED-RELATED"/>
    <property type="match status" value="1"/>
</dbReference>
<evidence type="ECO:0000256" key="3">
    <source>
        <dbReference type="HAMAP-Rule" id="MF_01032"/>
    </source>
</evidence>
<sequence>MTSAILQGRAFVFGDNIDTDLLAPGHLMKLPADELARHCLEAIAPDFATRVQPGDFLVAGANFGLGSSREQAAVSLKLLGVGAVIAPSFARIFYRNALNLGLPALFCSEAHRINEQDRLLVDVSLGKITNTTRGDVLTCKPIPDHLMSMVRAGGLIAHLKSRRAS</sequence>
<dbReference type="EMBL" id="BFBR01000011">
    <property type="protein sequence ID" value="GBF59180.1"/>
    <property type="molecule type" value="Genomic_DNA"/>
</dbReference>
<keyword evidence="2 3" id="KW-0456">Lyase</keyword>
<gene>
    <name evidence="5" type="primary">DmdB</name>
    <name evidence="3" type="synonym">leuD</name>
    <name evidence="5" type="ORF">PbB2_02872</name>
</gene>
<keyword evidence="6" id="KW-1185">Reference proteome</keyword>
<evidence type="ECO:0000256" key="2">
    <source>
        <dbReference type="ARBA" id="ARBA00023239"/>
    </source>
</evidence>
<dbReference type="InterPro" id="IPR000573">
    <property type="entry name" value="AconitaseA/IPMdHydase_ssu_swvl"/>
</dbReference>
<dbReference type="UniPathway" id="UPA00048">
    <property type="reaction ID" value="UER00071"/>
</dbReference>
<evidence type="ECO:0000259" key="4">
    <source>
        <dbReference type="Pfam" id="PF00694"/>
    </source>
</evidence>
<reference evidence="5 6" key="1">
    <citation type="journal article" date="2018" name="Genome Announc.">
        <title>Draft Genome Sequence of "Candidatus Phycosocius bacilliformis," an Alphaproteobacterial Ectosymbiont of the Hydrocarbon-Producing Green Alga Botryococcus braunii.</title>
        <authorList>
            <person name="Tanabe Y."/>
            <person name="Yamaguchi H."/>
            <person name="Watanabe M.M."/>
        </authorList>
    </citation>
    <scope>NUCLEOTIDE SEQUENCE [LARGE SCALE GENOMIC DNA]</scope>
    <source>
        <strain evidence="5 6">BOTRYCO-2</strain>
    </source>
</reference>
<evidence type="ECO:0000313" key="6">
    <source>
        <dbReference type="Proteomes" id="UP000245086"/>
    </source>
</evidence>
<keyword evidence="3" id="KW-0432">Leucine biosynthesis</keyword>
<feature type="domain" description="Aconitase A/isopropylmalate dehydratase small subunit swivel" evidence="4">
    <location>
        <begin position="48"/>
        <end position="102"/>
    </location>
</feature>
<dbReference type="Pfam" id="PF00694">
    <property type="entry name" value="Aconitase_C"/>
    <property type="match status" value="1"/>
</dbReference>
<dbReference type="HAMAP" id="MF_01032">
    <property type="entry name" value="LeuD_type2"/>
    <property type="match status" value="1"/>
</dbReference>
<dbReference type="Proteomes" id="UP000245086">
    <property type="component" value="Unassembled WGS sequence"/>
</dbReference>